<dbReference type="InterPro" id="IPR009273">
    <property type="entry name" value="DUF930"/>
</dbReference>
<feature type="compositionally biased region" description="Basic and acidic residues" evidence="1">
    <location>
        <begin position="138"/>
        <end position="149"/>
    </location>
</feature>
<evidence type="ECO:0000313" key="2">
    <source>
        <dbReference type="EMBL" id="MBY3063749.1"/>
    </source>
</evidence>
<feature type="region of interest" description="Disordered" evidence="1">
    <location>
        <begin position="61"/>
        <end position="249"/>
    </location>
</feature>
<dbReference type="PRINTS" id="PR01217">
    <property type="entry name" value="PRICHEXTENSN"/>
</dbReference>
<feature type="compositionally biased region" description="Basic and acidic residues" evidence="1">
    <location>
        <begin position="79"/>
        <end position="105"/>
    </location>
</feature>
<feature type="compositionally biased region" description="Basic and acidic residues" evidence="1">
    <location>
        <begin position="61"/>
        <end position="72"/>
    </location>
</feature>
<feature type="compositionally biased region" description="Pro residues" evidence="1">
    <location>
        <begin position="106"/>
        <end position="115"/>
    </location>
</feature>
<dbReference type="Pfam" id="PF06059">
    <property type="entry name" value="DUF930"/>
    <property type="match status" value="1"/>
</dbReference>
<dbReference type="Proteomes" id="UP000758022">
    <property type="component" value="Unassembled WGS sequence"/>
</dbReference>
<feature type="compositionally biased region" description="Polar residues" evidence="1">
    <location>
        <begin position="226"/>
        <end position="240"/>
    </location>
</feature>
<protein>
    <submittedName>
        <fullName evidence="2">DUF930 domain-containing protein</fullName>
    </submittedName>
</protein>
<accession>A0AB35FAQ7</accession>
<gene>
    <name evidence="2" type="ORF">HFO74_09900</name>
</gene>
<comment type="caution">
    <text evidence="2">The sequence shown here is derived from an EMBL/GenBank/DDBJ whole genome shotgun (WGS) entry which is preliminary data.</text>
</comment>
<evidence type="ECO:0000256" key="1">
    <source>
        <dbReference type="SAM" id="MobiDB-lite"/>
    </source>
</evidence>
<evidence type="ECO:0000313" key="3">
    <source>
        <dbReference type="Proteomes" id="UP000758022"/>
    </source>
</evidence>
<dbReference type="RefSeq" id="WP_131639563.1">
    <property type="nucleotide sequence ID" value="NZ_CP088090.1"/>
</dbReference>
<reference evidence="2" key="1">
    <citation type="submission" date="2020-04" db="EMBL/GenBank/DDBJ databases">
        <title>Global-level population genomics supports evidence of horizontal gene transfer on evolution of Rhizobia in Lentils.</title>
        <authorList>
            <person name="Gai Y."/>
            <person name="Cook D."/>
            <person name="Riely B."/>
        </authorList>
    </citation>
    <scope>NUCLEOTIDE SEQUENCE</scope>
    <source>
        <strain evidence="2">TLR9</strain>
    </source>
</reference>
<proteinExistence type="predicted"/>
<sequence>MWLDAAGFRGHIAAVTEEDVEPAEAQHETGKQRPEIRWGVVASVAAHIPIVALLIFGLPKIEPKPPEDESVKVELVPPPEEKKPEPKPEEKPPEPKPPEEAKKEPPPPPPPPPPKAAKLPEAPVAPQPQRVARPVFEFAEKDSAPEQSERGIPQQAEAPKPPVAEPKPEETPRVESPQLQKPEVPETMPAANPLPQDIELPEVETAEANPEKNGPAATGPDEAKTNFEQAKPSTNSTATSPMPPDAAAKESNKLAKAKTLFTDNFVSDRAIKTAMNNLPRQTRGGQLCWSELREQLLHSSAAYDPNRIEVPRYNLPNGNFLAPKRSAFYDGKQLHQLAFSCQVNDNATKIVSFEFGVGTVIPKSEWAIYDYP</sequence>
<dbReference type="AlphaFoldDB" id="A0AB35FAQ7"/>
<dbReference type="EMBL" id="JAAXQQ010000003">
    <property type="protein sequence ID" value="MBY3063749.1"/>
    <property type="molecule type" value="Genomic_DNA"/>
</dbReference>
<organism evidence="2 3">
    <name type="scientific">Rhizobium laguerreae</name>
    <dbReference type="NCBI Taxonomy" id="1076926"/>
    <lineage>
        <taxon>Bacteria</taxon>
        <taxon>Pseudomonadati</taxon>
        <taxon>Pseudomonadota</taxon>
        <taxon>Alphaproteobacteria</taxon>
        <taxon>Hyphomicrobiales</taxon>
        <taxon>Rhizobiaceae</taxon>
        <taxon>Rhizobium/Agrobacterium group</taxon>
        <taxon>Rhizobium</taxon>
    </lineage>
</organism>
<name>A0AB35FAQ7_9HYPH</name>